<accession>A0A9E7G5K2</accession>
<dbReference type="AlphaFoldDB" id="A0A9E7G5K2"/>
<evidence type="ECO:0000313" key="2">
    <source>
        <dbReference type="Proteomes" id="UP001055439"/>
    </source>
</evidence>
<dbReference type="EMBL" id="CP097508">
    <property type="protein sequence ID" value="URE08485.1"/>
    <property type="molecule type" value="Genomic_DNA"/>
</dbReference>
<reference evidence="1" key="1">
    <citation type="submission" date="2022-05" db="EMBL/GenBank/DDBJ databases">
        <title>The Musa troglodytarum L. genome provides insights into the mechanism of non-climacteric behaviour and enrichment of carotenoids.</title>
        <authorList>
            <person name="Wang J."/>
        </authorList>
    </citation>
    <scope>NUCLEOTIDE SEQUENCE</scope>
    <source>
        <tissue evidence="1">Leaf</tissue>
    </source>
</reference>
<proteinExistence type="predicted"/>
<evidence type="ECO:0000313" key="1">
    <source>
        <dbReference type="EMBL" id="URE08485.1"/>
    </source>
</evidence>
<gene>
    <name evidence="1" type="ORF">MUK42_33664</name>
</gene>
<organism evidence="1 2">
    <name type="scientific">Musa troglodytarum</name>
    <name type="common">fe'i banana</name>
    <dbReference type="NCBI Taxonomy" id="320322"/>
    <lineage>
        <taxon>Eukaryota</taxon>
        <taxon>Viridiplantae</taxon>
        <taxon>Streptophyta</taxon>
        <taxon>Embryophyta</taxon>
        <taxon>Tracheophyta</taxon>
        <taxon>Spermatophyta</taxon>
        <taxon>Magnoliopsida</taxon>
        <taxon>Liliopsida</taxon>
        <taxon>Zingiberales</taxon>
        <taxon>Musaceae</taxon>
        <taxon>Musa</taxon>
    </lineage>
</organism>
<protein>
    <submittedName>
        <fullName evidence="1">Uncharacterized protein</fullName>
    </submittedName>
</protein>
<sequence>MTGGRKDCLGTWGGLGLLRCVRKWVLRVGSDFCGTPASLEPRCAEYYLQQMYDDGKRQEARQGEKIPDG</sequence>
<keyword evidence="2" id="KW-1185">Reference proteome</keyword>
<dbReference type="Proteomes" id="UP001055439">
    <property type="component" value="Chromosome 6"/>
</dbReference>
<name>A0A9E7G5K2_9LILI</name>